<dbReference type="GO" id="GO:0072659">
    <property type="term" value="P:protein localization to plasma membrane"/>
    <property type="evidence" value="ECO:0007669"/>
    <property type="project" value="TreeGrafter"/>
</dbReference>
<reference evidence="8" key="2">
    <citation type="submission" date="2025-08" db="UniProtKB">
        <authorList>
            <consortium name="Ensembl"/>
        </authorList>
    </citation>
    <scope>IDENTIFICATION</scope>
    <source>
        <strain evidence="8">Guanapo</strain>
    </source>
</reference>
<evidence type="ECO:0000313" key="9">
    <source>
        <dbReference type="Proteomes" id="UP000242638"/>
    </source>
</evidence>
<dbReference type="GO" id="GO:0007507">
    <property type="term" value="P:heart development"/>
    <property type="evidence" value="ECO:0007669"/>
    <property type="project" value="TreeGrafter"/>
</dbReference>
<dbReference type="PROSITE" id="PS50176">
    <property type="entry name" value="ARM_REPEAT"/>
    <property type="match status" value="1"/>
</dbReference>
<sequence length="323" mass="35754">MDRSGPSTHLQRAPLGFDCNHLRTVGALADCPDDLNLQHRSFVSETSRSTPTRASAHRSGKSRTNSFTPQSVRTKNLSGSVAGQHSLRNGQSQKHSLVKPGTQMVQRLGSTPMDRGLSRQAQISQRREPGRSISANCFTNRQDVKTMKNQAQQSAEKPPEMTIKRAVELLDKLNEEELISAAAYIQRQCFRRDEAKVEQGAEKLVRLLKTDNEEVQRAAAAALRNVVYNNGGNKKEVTDENGLTIVLNLLDKTHDKETVCQLAGVLWNLSSVDAIKNLFNENFLNVLTKVILVPFSHINGEAESKRDLIADPNAFLCATACLR</sequence>
<dbReference type="InterPro" id="IPR028435">
    <property type="entry name" value="Plakophilin/d_Catenin"/>
</dbReference>
<proteinExistence type="inferred from homology"/>
<evidence type="ECO:0000256" key="6">
    <source>
        <dbReference type="PROSITE-ProRule" id="PRU00259"/>
    </source>
</evidence>
<evidence type="ECO:0000313" key="8">
    <source>
        <dbReference type="Ensembl" id="ENSPREP00000017890.1"/>
    </source>
</evidence>
<dbReference type="InterPro" id="IPR016024">
    <property type="entry name" value="ARM-type_fold"/>
</dbReference>
<dbReference type="GO" id="GO:0005634">
    <property type="term" value="C:nucleus"/>
    <property type="evidence" value="ECO:0007669"/>
    <property type="project" value="TreeGrafter"/>
</dbReference>
<name>A0A3P9P7V5_POERE</name>
<dbReference type="InterPro" id="IPR011989">
    <property type="entry name" value="ARM-like"/>
</dbReference>
<dbReference type="SMART" id="SM00185">
    <property type="entry name" value="ARM"/>
    <property type="match status" value="2"/>
</dbReference>
<feature type="compositionally biased region" description="Polar residues" evidence="7">
    <location>
        <begin position="42"/>
        <end position="53"/>
    </location>
</feature>
<evidence type="ECO:0000256" key="1">
    <source>
        <dbReference type="ARBA" id="ARBA00004282"/>
    </source>
</evidence>
<dbReference type="PANTHER" id="PTHR10372:SF25">
    <property type="entry name" value="PLAKOPHILIN-2"/>
    <property type="match status" value="1"/>
</dbReference>
<dbReference type="GO" id="GO:0005886">
    <property type="term" value="C:plasma membrane"/>
    <property type="evidence" value="ECO:0007669"/>
    <property type="project" value="TreeGrafter"/>
</dbReference>
<dbReference type="GO" id="GO:0045110">
    <property type="term" value="P:intermediate filament bundle assembly"/>
    <property type="evidence" value="ECO:0007669"/>
    <property type="project" value="TreeGrafter"/>
</dbReference>
<evidence type="ECO:0000256" key="5">
    <source>
        <dbReference type="ARBA" id="ARBA00022949"/>
    </source>
</evidence>
<dbReference type="Pfam" id="PF00514">
    <property type="entry name" value="Arm"/>
    <property type="match status" value="2"/>
</dbReference>
<feature type="region of interest" description="Disordered" evidence="7">
    <location>
        <begin position="42"/>
        <end position="100"/>
    </location>
</feature>
<feature type="compositionally biased region" description="Polar residues" evidence="7">
    <location>
        <begin position="62"/>
        <end position="95"/>
    </location>
</feature>
<organism evidence="8 9">
    <name type="scientific">Poecilia reticulata</name>
    <name type="common">Guppy</name>
    <name type="synonym">Acanthophacelus reticulatus</name>
    <dbReference type="NCBI Taxonomy" id="8081"/>
    <lineage>
        <taxon>Eukaryota</taxon>
        <taxon>Metazoa</taxon>
        <taxon>Chordata</taxon>
        <taxon>Craniata</taxon>
        <taxon>Vertebrata</taxon>
        <taxon>Euteleostomi</taxon>
        <taxon>Actinopterygii</taxon>
        <taxon>Neopterygii</taxon>
        <taxon>Teleostei</taxon>
        <taxon>Neoteleostei</taxon>
        <taxon>Acanthomorphata</taxon>
        <taxon>Ovalentaria</taxon>
        <taxon>Atherinomorphae</taxon>
        <taxon>Cyprinodontiformes</taxon>
        <taxon>Poeciliidae</taxon>
        <taxon>Poeciliinae</taxon>
        <taxon>Poecilia</taxon>
    </lineage>
</organism>
<keyword evidence="5" id="KW-0965">Cell junction</keyword>
<dbReference type="GO" id="GO:0014704">
    <property type="term" value="C:intercalated disc"/>
    <property type="evidence" value="ECO:0007669"/>
    <property type="project" value="TreeGrafter"/>
</dbReference>
<reference evidence="8" key="3">
    <citation type="submission" date="2025-09" db="UniProtKB">
        <authorList>
            <consortium name="Ensembl"/>
        </authorList>
    </citation>
    <scope>IDENTIFICATION</scope>
    <source>
        <strain evidence="8">Guanapo</strain>
    </source>
</reference>
<keyword evidence="4" id="KW-0130">Cell adhesion</keyword>
<dbReference type="Ensembl" id="ENSPRET00000018080.1">
    <property type="protein sequence ID" value="ENSPREP00000017890.1"/>
    <property type="gene ID" value="ENSPREG00000012093.1"/>
</dbReference>
<dbReference type="GO" id="GO:0005737">
    <property type="term" value="C:cytoplasm"/>
    <property type="evidence" value="ECO:0007669"/>
    <property type="project" value="TreeGrafter"/>
</dbReference>
<dbReference type="PANTHER" id="PTHR10372">
    <property type="entry name" value="PLAKOPHILLIN-RELATED"/>
    <property type="match status" value="1"/>
</dbReference>
<dbReference type="GO" id="GO:0002934">
    <property type="term" value="P:desmosome organization"/>
    <property type="evidence" value="ECO:0007669"/>
    <property type="project" value="TreeGrafter"/>
</dbReference>
<dbReference type="GeneTree" id="ENSGT00940000158677"/>
<evidence type="ECO:0000256" key="3">
    <source>
        <dbReference type="ARBA" id="ARBA00022737"/>
    </source>
</evidence>
<dbReference type="STRING" id="8081.ENSPREP00000017890"/>
<feature type="repeat" description="ARM" evidence="6">
    <location>
        <begin position="199"/>
        <end position="242"/>
    </location>
</feature>
<comment type="similarity">
    <text evidence="2">Belongs to the beta-catenin family.</text>
</comment>
<evidence type="ECO:0000256" key="2">
    <source>
        <dbReference type="ARBA" id="ARBA00005462"/>
    </source>
</evidence>
<reference evidence="9" key="1">
    <citation type="submission" date="2013-11" db="EMBL/GenBank/DDBJ databases">
        <title>The genomic landscape of the Guanapo guppy.</title>
        <authorList>
            <person name="Kuenstner A."/>
            <person name="Dreyer C."/>
        </authorList>
    </citation>
    <scope>NUCLEOTIDE SEQUENCE</scope>
    <source>
        <strain evidence="9">Guanapo</strain>
    </source>
</reference>
<dbReference type="Bgee" id="ENSPREG00000012093">
    <property type="expression patterns" value="Expressed in caudal fin"/>
</dbReference>
<protein>
    <recommendedName>
        <fullName evidence="10">Plakophilin 2</fullName>
    </recommendedName>
</protein>
<dbReference type="InterPro" id="IPR000225">
    <property type="entry name" value="Armadillo"/>
</dbReference>
<evidence type="ECO:0000256" key="4">
    <source>
        <dbReference type="ARBA" id="ARBA00022889"/>
    </source>
</evidence>
<evidence type="ECO:0008006" key="10">
    <source>
        <dbReference type="Google" id="ProtNLM"/>
    </source>
</evidence>
<keyword evidence="3" id="KW-0677">Repeat</keyword>
<dbReference type="GO" id="GO:0098609">
    <property type="term" value="P:cell-cell adhesion"/>
    <property type="evidence" value="ECO:0007669"/>
    <property type="project" value="InterPro"/>
</dbReference>
<dbReference type="Gene3D" id="1.25.10.10">
    <property type="entry name" value="Leucine-rich Repeat Variant"/>
    <property type="match status" value="1"/>
</dbReference>
<accession>A0A3P9P7V5</accession>
<dbReference type="AlphaFoldDB" id="A0A3P9P7V5"/>
<evidence type="ECO:0000256" key="7">
    <source>
        <dbReference type="SAM" id="MobiDB-lite"/>
    </source>
</evidence>
<dbReference type="SUPFAM" id="SSF48371">
    <property type="entry name" value="ARM repeat"/>
    <property type="match status" value="1"/>
</dbReference>
<dbReference type="GO" id="GO:0005912">
    <property type="term" value="C:adherens junction"/>
    <property type="evidence" value="ECO:0007669"/>
    <property type="project" value="TreeGrafter"/>
</dbReference>
<dbReference type="Proteomes" id="UP000242638">
    <property type="component" value="Unassembled WGS sequence"/>
</dbReference>
<comment type="subcellular location">
    <subcellularLocation>
        <location evidence="1">Cell junction</location>
    </subcellularLocation>
</comment>
<keyword evidence="9" id="KW-1185">Reference proteome</keyword>